<accession>A0AAD6ALW1</accession>
<dbReference type="Proteomes" id="UP001219934">
    <property type="component" value="Unassembled WGS sequence"/>
</dbReference>
<dbReference type="AlphaFoldDB" id="A0AAD6ALW1"/>
<reference evidence="2" key="1">
    <citation type="submission" date="2022-11" db="EMBL/GenBank/DDBJ databases">
        <title>Chromosome-level genome of Pogonophryne albipinna.</title>
        <authorList>
            <person name="Jo E."/>
        </authorList>
    </citation>
    <scope>NUCLEOTIDE SEQUENCE</scope>
    <source>
        <strain evidence="2">SGF0006</strain>
        <tissue evidence="2">Muscle</tissue>
    </source>
</reference>
<proteinExistence type="predicted"/>
<name>A0AAD6ALW1_9TELE</name>
<protein>
    <submittedName>
        <fullName evidence="2">Uncharacterized protein</fullName>
    </submittedName>
</protein>
<dbReference type="EMBL" id="JAPTMU010000018">
    <property type="protein sequence ID" value="KAJ4927874.1"/>
    <property type="molecule type" value="Genomic_DNA"/>
</dbReference>
<comment type="caution">
    <text evidence="2">The sequence shown here is derived from an EMBL/GenBank/DDBJ whole genome shotgun (WGS) entry which is preliminary data.</text>
</comment>
<sequence>MSQNASDSVPGSEHFQTSSWIQTPSTLQGQWHRQQCSKIKWQLTERAWRAAVMGGPGGARGQPSTWLTQLAERLPRHTEDPGWLADTHSIIDSRPCPDLWHQCCQDTGLHVGFNQQR</sequence>
<feature type="region of interest" description="Disordered" evidence="1">
    <location>
        <begin position="1"/>
        <end position="21"/>
    </location>
</feature>
<gene>
    <name evidence="2" type="ORF">JOQ06_015676</name>
</gene>
<feature type="non-terminal residue" evidence="2">
    <location>
        <position position="1"/>
    </location>
</feature>
<keyword evidence="3" id="KW-1185">Reference proteome</keyword>
<organism evidence="2 3">
    <name type="scientific">Pogonophryne albipinna</name>
    <dbReference type="NCBI Taxonomy" id="1090488"/>
    <lineage>
        <taxon>Eukaryota</taxon>
        <taxon>Metazoa</taxon>
        <taxon>Chordata</taxon>
        <taxon>Craniata</taxon>
        <taxon>Vertebrata</taxon>
        <taxon>Euteleostomi</taxon>
        <taxon>Actinopterygii</taxon>
        <taxon>Neopterygii</taxon>
        <taxon>Teleostei</taxon>
        <taxon>Neoteleostei</taxon>
        <taxon>Acanthomorphata</taxon>
        <taxon>Eupercaria</taxon>
        <taxon>Perciformes</taxon>
        <taxon>Notothenioidei</taxon>
        <taxon>Pogonophryne</taxon>
    </lineage>
</organism>
<evidence type="ECO:0000313" key="3">
    <source>
        <dbReference type="Proteomes" id="UP001219934"/>
    </source>
</evidence>
<evidence type="ECO:0000313" key="2">
    <source>
        <dbReference type="EMBL" id="KAJ4927874.1"/>
    </source>
</evidence>
<evidence type="ECO:0000256" key="1">
    <source>
        <dbReference type="SAM" id="MobiDB-lite"/>
    </source>
</evidence>